<dbReference type="SUPFAM" id="SSF56112">
    <property type="entry name" value="Protein kinase-like (PK-like)"/>
    <property type="match status" value="1"/>
</dbReference>
<keyword evidence="16" id="KW-0325">Glycoprotein</keyword>
<keyword evidence="3 18" id="KW-0723">Serine/threonine-protein kinase</keyword>
<evidence type="ECO:0000313" key="20">
    <source>
        <dbReference type="Proteomes" id="UP001515500"/>
    </source>
</evidence>
<keyword evidence="2" id="KW-1003">Cell membrane</keyword>
<dbReference type="PANTHER" id="PTHR47986">
    <property type="entry name" value="OSJNBA0070M12.3 PROTEIN"/>
    <property type="match status" value="1"/>
</dbReference>
<reference evidence="21" key="1">
    <citation type="submission" date="2025-08" db="UniProtKB">
        <authorList>
            <consortium name="RefSeq"/>
        </authorList>
    </citation>
    <scope>IDENTIFICATION</scope>
</reference>
<evidence type="ECO:0000256" key="12">
    <source>
        <dbReference type="ARBA" id="ARBA00022989"/>
    </source>
</evidence>
<feature type="binding site" evidence="17">
    <location>
        <position position="47"/>
    </location>
    <ligand>
        <name>ATP</name>
        <dbReference type="ChEBI" id="CHEBI:30616"/>
    </ligand>
</feature>
<keyword evidence="7" id="KW-0732">Signal</keyword>
<dbReference type="InterPro" id="IPR000719">
    <property type="entry name" value="Prot_kinase_dom"/>
</dbReference>
<dbReference type="SMART" id="SM00220">
    <property type="entry name" value="S_TKc"/>
    <property type="match status" value="1"/>
</dbReference>
<dbReference type="PROSITE" id="PS00107">
    <property type="entry name" value="PROTEIN_KINASE_ATP"/>
    <property type="match status" value="1"/>
</dbReference>
<evidence type="ECO:0000256" key="16">
    <source>
        <dbReference type="ARBA" id="ARBA00023180"/>
    </source>
</evidence>
<evidence type="ECO:0000256" key="14">
    <source>
        <dbReference type="ARBA" id="ARBA00023157"/>
    </source>
</evidence>
<dbReference type="FunFam" id="3.30.200.20:FF:000015">
    <property type="entry name" value="Somatic embryogenesis receptor kinase 1"/>
    <property type="match status" value="1"/>
</dbReference>
<dbReference type="InterPro" id="IPR008271">
    <property type="entry name" value="Ser/Thr_kinase_AS"/>
</dbReference>
<evidence type="ECO:0000256" key="10">
    <source>
        <dbReference type="ARBA" id="ARBA00022777"/>
    </source>
</evidence>
<gene>
    <name evidence="21" type="primary">LOC120259449</name>
</gene>
<dbReference type="PIRSF" id="PIRSF000654">
    <property type="entry name" value="Integrin-linked_kinase"/>
    <property type="match status" value="1"/>
</dbReference>
<dbReference type="InterPro" id="IPR011009">
    <property type="entry name" value="Kinase-like_dom_sf"/>
</dbReference>
<dbReference type="AlphaFoldDB" id="A0AB40B6Y6"/>
<evidence type="ECO:0000256" key="2">
    <source>
        <dbReference type="ARBA" id="ARBA00022475"/>
    </source>
</evidence>
<keyword evidence="20" id="KW-1185">Reference proteome</keyword>
<keyword evidence="14" id="KW-1015">Disulfide bond</keyword>
<evidence type="ECO:0000256" key="6">
    <source>
        <dbReference type="ARBA" id="ARBA00022692"/>
    </source>
</evidence>
<keyword evidence="12" id="KW-1133">Transmembrane helix</keyword>
<dbReference type="PROSITE" id="PS50011">
    <property type="entry name" value="PROTEIN_KINASE_DOM"/>
    <property type="match status" value="1"/>
</dbReference>
<sequence>MKAHGQPMSLKTLRKATNNFCQTNFLGRGGFGVVFRGELNGTIVAVKRSNSFFGEVDERSFNAEISMIKTVRHRNLVALLGYCMKKEERLLVYEFMSNGTLADHLFYPCKRTYPLDWKQRVTIALDVARGMDYLHSLANESFIHRDLKPSNILLNDDLRAKVSDFGLVKLVHTMRPMTTKLAGTFGYLAPEYAFNGKVTKKVDVYAFGVVLMEIITSKKALDPSFPEDEHHIVVLFKKSFETENQFKQFMDPVFCVDNEAYACARKVSELAIYCTARDPQHRPEMCHAVNVLGPMVEKQWSRPSSGSLQPGLDYSFPQFNGLLLSPTSSMTNYGEQSTFTGANLTL</sequence>
<dbReference type="GO" id="GO:0004674">
    <property type="term" value="F:protein serine/threonine kinase activity"/>
    <property type="evidence" value="ECO:0007669"/>
    <property type="project" value="UniProtKB-KW"/>
</dbReference>
<dbReference type="InterPro" id="IPR017441">
    <property type="entry name" value="Protein_kinase_ATP_BS"/>
</dbReference>
<dbReference type="InterPro" id="IPR052422">
    <property type="entry name" value="Auxin_Ser/Thr_Kinase"/>
</dbReference>
<evidence type="ECO:0000256" key="3">
    <source>
        <dbReference type="ARBA" id="ARBA00022527"/>
    </source>
</evidence>
<protein>
    <submittedName>
        <fullName evidence="21">Receptor-like kinase TMK4</fullName>
    </submittedName>
</protein>
<dbReference type="PROSITE" id="PS00108">
    <property type="entry name" value="PROTEIN_KINASE_ST"/>
    <property type="match status" value="1"/>
</dbReference>
<keyword evidence="6" id="KW-0812">Transmembrane</keyword>
<evidence type="ECO:0000313" key="21">
    <source>
        <dbReference type="RefSeq" id="XP_039122987.1"/>
    </source>
</evidence>
<evidence type="ECO:0000256" key="11">
    <source>
        <dbReference type="ARBA" id="ARBA00022840"/>
    </source>
</evidence>
<dbReference type="FunFam" id="1.10.510.10:FF:000468">
    <property type="entry name" value="PTI1-like tyrosine-protein kinase 3"/>
    <property type="match status" value="1"/>
</dbReference>
<evidence type="ECO:0000256" key="5">
    <source>
        <dbReference type="ARBA" id="ARBA00022679"/>
    </source>
</evidence>
<evidence type="ECO:0000256" key="18">
    <source>
        <dbReference type="RuleBase" id="RU000304"/>
    </source>
</evidence>
<dbReference type="GO" id="GO:0005886">
    <property type="term" value="C:plasma membrane"/>
    <property type="evidence" value="ECO:0007669"/>
    <property type="project" value="UniProtKB-SubCell"/>
</dbReference>
<evidence type="ECO:0000256" key="17">
    <source>
        <dbReference type="PROSITE-ProRule" id="PRU10141"/>
    </source>
</evidence>
<accession>A0AB40B6Y6</accession>
<keyword evidence="15" id="KW-0675">Receptor</keyword>
<dbReference type="GO" id="GO:0005524">
    <property type="term" value="F:ATP binding"/>
    <property type="evidence" value="ECO:0007669"/>
    <property type="project" value="UniProtKB-UniRule"/>
</dbReference>
<comment type="similarity">
    <text evidence="18">Belongs to the protein kinase superfamily.</text>
</comment>
<dbReference type="Proteomes" id="UP001515500">
    <property type="component" value="Chromosome 4"/>
</dbReference>
<keyword evidence="10" id="KW-0418">Kinase</keyword>
<keyword evidence="4" id="KW-0433">Leucine-rich repeat</keyword>
<evidence type="ECO:0000256" key="15">
    <source>
        <dbReference type="ARBA" id="ARBA00023170"/>
    </source>
</evidence>
<proteinExistence type="inferred from homology"/>
<keyword evidence="13" id="KW-0472">Membrane</keyword>
<dbReference type="CDD" id="cd14066">
    <property type="entry name" value="STKc_IRAK"/>
    <property type="match status" value="1"/>
</dbReference>
<dbReference type="Pfam" id="PF07714">
    <property type="entry name" value="PK_Tyr_Ser-Thr"/>
    <property type="match status" value="1"/>
</dbReference>
<dbReference type="PANTHER" id="PTHR47986:SF34">
    <property type="entry name" value="RECEPTOR-LIKE KINASE TMK2"/>
    <property type="match status" value="1"/>
</dbReference>
<keyword evidence="9 17" id="KW-0547">Nucleotide-binding</keyword>
<dbReference type="RefSeq" id="XP_039122987.1">
    <property type="nucleotide sequence ID" value="XM_039267053.1"/>
</dbReference>
<feature type="domain" description="Protein kinase" evidence="19">
    <location>
        <begin position="20"/>
        <end position="296"/>
    </location>
</feature>
<evidence type="ECO:0000256" key="7">
    <source>
        <dbReference type="ARBA" id="ARBA00022729"/>
    </source>
</evidence>
<dbReference type="Gene3D" id="1.10.510.10">
    <property type="entry name" value="Transferase(Phosphotransferase) domain 1"/>
    <property type="match status" value="1"/>
</dbReference>
<dbReference type="GeneID" id="120259449"/>
<evidence type="ECO:0000256" key="9">
    <source>
        <dbReference type="ARBA" id="ARBA00022741"/>
    </source>
</evidence>
<evidence type="ECO:0000256" key="1">
    <source>
        <dbReference type="ARBA" id="ARBA00004162"/>
    </source>
</evidence>
<dbReference type="Gene3D" id="3.30.200.20">
    <property type="entry name" value="Phosphorylase Kinase, domain 1"/>
    <property type="match status" value="1"/>
</dbReference>
<keyword evidence="8" id="KW-0677">Repeat</keyword>
<evidence type="ECO:0000256" key="13">
    <source>
        <dbReference type="ARBA" id="ARBA00023136"/>
    </source>
</evidence>
<name>A0AB40B6Y6_DIOCR</name>
<organism evidence="20 21">
    <name type="scientific">Dioscorea cayennensis subsp. rotundata</name>
    <name type="common">White Guinea yam</name>
    <name type="synonym">Dioscorea rotundata</name>
    <dbReference type="NCBI Taxonomy" id="55577"/>
    <lineage>
        <taxon>Eukaryota</taxon>
        <taxon>Viridiplantae</taxon>
        <taxon>Streptophyta</taxon>
        <taxon>Embryophyta</taxon>
        <taxon>Tracheophyta</taxon>
        <taxon>Spermatophyta</taxon>
        <taxon>Magnoliopsida</taxon>
        <taxon>Liliopsida</taxon>
        <taxon>Dioscoreales</taxon>
        <taxon>Dioscoreaceae</taxon>
        <taxon>Dioscorea</taxon>
    </lineage>
</organism>
<keyword evidence="5" id="KW-0808">Transferase</keyword>
<keyword evidence="11 17" id="KW-0067">ATP-binding</keyword>
<comment type="subcellular location">
    <subcellularLocation>
        <location evidence="1">Cell membrane</location>
        <topology evidence="1">Single-pass membrane protein</topology>
    </subcellularLocation>
</comment>
<evidence type="ECO:0000256" key="4">
    <source>
        <dbReference type="ARBA" id="ARBA00022614"/>
    </source>
</evidence>
<evidence type="ECO:0000259" key="19">
    <source>
        <dbReference type="PROSITE" id="PS50011"/>
    </source>
</evidence>
<dbReference type="InterPro" id="IPR001245">
    <property type="entry name" value="Ser-Thr/Tyr_kinase_cat_dom"/>
</dbReference>
<evidence type="ECO:0000256" key="8">
    <source>
        <dbReference type="ARBA" id="ARBA00022737"/>
    </source>
</evidence>